<feature type="compositionally biased region" description="Basic and acidic residues" evidence="1">
    <location>
        <begin position="271"/>
        <end position="284"/>
    </location>
</feature>
<dbReference type="EMBL" id="LT598463">
    <property type="protein sequence ID" value="SCU89113.1"/>
    <property type="molecule type" value="Genomic_DNA"/>
</dbReference>
<feature type="compositionally biased region" description="Polar residues" evidence="1">
    <location>
        <begin position="293"/>
        <end position="308"/>
    </location>
</feature>
<feature type="region of interest" description="Disordered" evidence="1">
    <location>
        <begin position="260"/>
        <end position="308"/>
    </location>
</feature>
<feature type="region of interest" description="Disordered" evidence="1">
    <location>
        <begin position="39"/>
        <end position="75"/>
    </location>
</feature>
<organism evidence="2 3">
    <name type="scientific">Lachancea mirantina</name>
    <dbReference type="NCBI Taxonomy" id="1230905"/>
    <lineage>
        <taxon>Eukaryota</taxon>
        <taxon>Fungi</taxon>
        <taxon>Dikarya</taxon>
        <taxon>Ascomycota</taxon>
        <taxon>Saccharomycotina</taxon>
        <taxon>Saccharomycetes</taxon>
        <taxon>Saccharomycetales</taxon>
        <taxon>Saccharomycetaceae</taxon>
        <taxon>Lachancea</taxon>
    </lineage>
</organism>
<protein>
    <submittedName>
        <fullName evidence="2">LAMI_0D12442g1_1</fullName>
    </submittedName>
</protein>
<sequence length="308" mass="35134">MENWKDFKLSSLAITHHSGFTARDCVLMLVDEICGLNKGAGSSDEHSRSGRPDGTMDNSQPGEEVDSSSKYPAFSNPGERYQFRFEGAGDYAPFLRMSQGTFRDANCLVDSTCRLDKKDLEGWRFLQGASSTTREYRGIDCVNLFLNTFCDSNGTYRGVSIEKILKDLDPIYSEWSLAAEVVTRALNSVPNKKREEAQKIPLARFEDYRSRGLIFAKYTEQDIDNIVEDLDAILEFVPSDIDITEWPLVKQNQRILSMMERRATRARRPERRPQERVERLEAHNKRARRSATYPESDSTATRSPCTIT</sequence>
<proteinExistence type="predicted"/>
<dbReference type="AlphaFoldDB" id="A0A1G4JFN4"/>
<keyword evidence="3" id="KW-1185">Reference proteome</keyword>
<reference evidence="2 3" key="1">
    <citation type="submission" date="2016-03" db="EMBL/GenBank/DDBJ databases">
        <authorList>
            <person name="Devillers H."/>
        </authorList>
    </citation>
    <scope>NUCLEOTIDE SEQUENCE [LARGE SCALE GENOMIC DNA]</scope>
    <source>
        <strain evidence="2">CBS 11717</strain>
    </source>
</reference>
<accession>A0A1G4JFN4</accession>
<evidence type="ECO:0000256" key="1">
    <source>
        <dbReference type="SAM" id="MobiDB-lite"/>
    </source>
</evidence>
<name>A0A1G4JFN4_9SACH</name>
<gene>
    <name evidence="2" type="ORF">LAMI_0D12442G</name>
</gene>
<evidence type="ECO:0000313" key="2">
    <source>
        <dbReference type="EMBL" id="SCU89113.1"/>
    </source>
</evidence>
<evidence type="ECO:0000313" key="3">
    <source>
        <dbReference type="Proteomes" id="UP000191024"/>
    </source>
</evidence>
<dbReference type="Proteomes" id="UP000191024">
    <property type="component" value="Chromosome D"/>
</dbReference>